<keyword evidence="3" id="KW-1185">Reference proteome</keyword>
<evidence type="ECO:0000313" key="2">
    <source>
        <dbReference type="EMBL" id="TCN39386.1"/>
    </source>
</evidence>
<dbReference type="Pfam" id="PF12697">
    <property type="entry name" value="Abhydrolase_6"/>
    <property type="match status" value="1"/>
</dbReference>
<accession>A0A4R2CFF8</accession>
<feature type="domain" description="AB hydrolase-1" evidence="1">
    <location>
        <begin position="21"/>
        <end position="237"/>
    </location>
</feature>
<evidence type="ECO:0000259" key="1">
    <source>
        <dbReference type="Pfam" id="PF12697"/>
    </source>
</evidence>
<proteinExistence type="predicted"/>
<organism evidence="2 3">
    <name type="scientific">Shinella granuli</name>
    <dbReference type="NCBI Taxonomy" id="323621"/>
    <lineage>
        <taxon>Bacteria</taxon>
        <taxon>Pseudomonadati</taxon>
        <taxon>Pseudomonadota</taxon>
        <taxon>Alphaproteobacteria</taxon>
        <taxon>Hyphomicrobiales</taxon>
        <taxon>Rhizobiaceae</taxon>
        <taxon>Shinella</taxon>
    </lineage>
</organism>
<dbReference type="PANTHER" id="PTHR43194">
    <property type="entry name" value="HYDROLASE ALPHA/BETA FOLD FAMILY"/>
    <property type="match status" value="1"/>
</dbReference>
<dbReference type="RefSeq" id="WP_133035733.1">
    <property type="nucleotide sequence ID" value="NZ_BAABEI010000012.1"/>
</dbReference>
<sequence>MEKAFDTMDDTPTTGDLRPPLLLLPGTACDRRVFAPLIERLGDYPILIGDMAGARTMPDLAEIILANAPPYFLLAGFSLGGICALEMVARQPQRIGGLALIDTTARPDPPANAAVRRKAVADAYEKGMDGFILDAWPRLVSAANVGDEALRDTIVAMARDCGPGRLEEQAEVAIHRADSRPRLSAITQPTLVVAGMHEAVCPPDVQKEMAEAIAAAELHFIADAGHFAPLEQPDAMALHVQRWLASIVSPN</sequence>
<dbReference type="InterPro" id="IPR050228">
    <property type="entry name" value="Carboxylesterase_BioH"/>
</dbReference>
<dbReference type="InterPro" id="IPR000073">
    <property type="entry name" value="AB_hydrolase_1"/>
</dbReference>
<dbReference type="InterPro" id="IPR029058">
    <property type="entry name" value="AB_hydrolase_fold"/>
</dbReference>
<reference evidence="2 3" key="1">
    <citation type="submission" date="2019-03" db="EMBL/GenBank/DDBJ databases">
        <title>Genomic Encyclopedia of Type Strains, Phase IV (KMG-IV): sequencing the most valuable type-strain genomes for metagenomic binning, comparative biology and taxonomic classification.</title>
        <authorList>
            <person name="Goeker M."/>
        </authorList>
    </citation>
    <scope>NUCLEOTIDE SEQUENCE [LARGE SCALE GENOMIC DNA]</scope>
    <source>
        <strain evidence="2 3">DSM 18401</strain>
    </source>
</reference>
<evidence type="ECO:0000313" key="3">
    <source>
        <dbReference type="Proteomes" id="UP000295351"/>
    </source>
</evidence>
<gene>
    <name evidence="2" type="ORF">EV665_11714</name>
</gene>
<dbReference type="Gene3D" id="3.40.50.1820">
    <property type="entry name" value="alpha/beta hydrolase"/>
    <property type="match status" value="1"/>
</dbReference>
<protein>
    <submittedName>
        <fullName evidence="2">Pimeloyl-ACP methyl ester carboxylesterase</fullName>
    </submittedName>
</protein>
<dbReference type="PANTHER" id="PTHR43194:SF2">
    <property type="entry name" value="PEROXISOMAL MEMBRANE PROTEIN LPX1"/>
    <property type="match status" value="1"/>
</dbReference>
<dbReference type="SUPFAM" id="SSF53474">
    <property type="entry name" value="alpha/beta-Hydrolases"/>
    <property type="match status" value="1"/>
</dbReference>
<dbReference type="PRINTS" id="PR00111">
    <property type="entry name" value="ABHYDROLASE"/>
</dbReference>
<comment type="caution">
    <text evidence="2">The sequence shown here is derived from an EMBL/GenBank/DDBJ whole genome shotgun (WGS) entry which is preliminary data.</text>
</comment>
<dbReference type="Proteomes" id="UP000295351">
    <property type="component" value="Unassembled WGS sequence"/>
</dbReference>
<name>A0A4R2CFF8_SHIGR</name>
<dbReference type="AlphaFoldDB" id="A0A4R2CFF8"/>
<dbReference type="EMBL" id="SLVX01000017">
    <property type="protein sequence ID" value="TCN39386.1"/>
    <property type="molecule type" value="Genomic_DNA"/>
</dbReference>